<organism evidence="14 15">
    <name type="scientific">Acidihalobacter aeolianus</name>
    <dbReference type="NCBI Taxonomy" id="2792603"/>
    <lineage>
        <taxon>Bacteria</taxon>
        <taxon>Pseudomonadati</taxon>
        <taxon>Pseudomonadota</taxon>
        <taxon>Gammaproteobacteria</taxon>
        <taxon>Chromatiales</taxon>
        <taxon>Ectothiorhodospiraceae</taxon>
        <taxon>Acidihalobacter</taxon>
    </lineage>
</organism>
<keyword evidence="3 11" id="KW-0645">Protease</keyword>
<gene>
    <name evidence="14" type="ORF">BJI67_03355</name>
</gene>
<evidence type="ECO:0000256" key="9">
    <source>
        <dbReference type="ARBA" id="ARBA00023049"/>
    </source>
</evidence>
<keyword evidence="10 12" id="KW-0472">Membrane</keyword>
<evidence type="ECO:0000256" key="7">
    <source>
        <dbReference type="ARBA" id="ARBA00022833"/>
    </source>
</evidence>
<evidence type="ECO:0000256" key="10">
    <source>
        <dbReference type="ARBA" id="ARBA00023136"/>
    </source>
</evidence>
<evidence type="ECO:0000256" key="8">
    <source>
        <dbReference type="ARBA" id="ARBA00022989"/>
    </source>
</evidence>
<feature type="transmembrane region" description="Helical" evidence="12">
    <location>
        <begin position="45"/>
        <end position="63"/>
    </location>
</feature>
<dbReference type="GO" id="GO:0005886">
    <property type="term" value="C:plasma membrane"/>
    <property type="evidence" value="ECO:0007669"/>
    <property type="project" value="UniProtKB-SubCell"/>
</dbReference>
<feature type="transmembrane region" description="Helical" evidence="12">
    <location>
        <begin position="21"/>
        <end position="39"/>
    </location>
</feature>
<keyword evidence="6 11" id="KW-0378">Hydrolase</keyword>
<protein>
    <recommendedName>
        <fullName evidence="13">Peptidase M48 domain-containing protein</fullName>
    </recommendedName>
</protein>
<keyword evidence="2" id="KW-1003">Cell membrane</keyword>
<dbReference type="Gene3D" id="3.30.2010.10">
    <property type="entry name" value="Metalloproteases ('zincins'), catalytic domain"/>
    <property type="match status" value="1"/>
</dbReference>
<evidence type="ECO:0000256" key="12">
    <source>
        <dbReference type="SAM" id="Phobius"/>
    </source>
</evidence>
<comment type="subcellular location">
    <subcellularLocation>
        <location evidence="1">Cell membrane</location>
        <topology evidence="1">Multi-pass membrane protein</topology>
    </subcellularLocation>
</comment>
<evidence type="ECO:0000256" key="5">
    <source>
        <dbReference type="ARBA" id="ARBA00022723"/>
    </source>
</evidence>
<dbReference type="CDD" id="cd07339">
    <property type="entry name" value="M48B_HtpX_like"/>
    <property type="match status" value="1"/>
</dbReference>
<feature type="domain" description="Peptidase M48" evidence="13">
    <location>
        <begin position="77"/>
        <end position="280"/>
    </location>
</feature>
<dbReference type="RefSeq" id="WP_070071830.1">
    <property type="nucleotide sequence ID" value="NZ_CP017448.1"/>
</dbReference>
<feature type="transmembrane region" description="Helical" evidence="12">
    <location>
        <begin position="165"/>
        <end position="188"/>
    </location>
</feature>
<dbReference type="GO" id="GO:0006508">
    <property type="term" value="P:proteolysis"/>
    <property type="evidence" value="ECO:0007669"/>
    <property type="project" value="UniProtKB-KW"/>
</dbReference>
<dbReference type="AlphaFoldDB" id="A0A1D8K5K1"/>
<name>A0A1D8K5K1_9GAMM</name>
<evidence type="ECO:0000256" key="6">
    <source>
        <dbReference type="ARBA" id="ARBA00022801"/>
    </source>
</evidence>
<accession>A0A1D8K5K1</accession>
<comment type="similarity">
    <text evidence="11">Belongs to the peptidase M48 family.</text>
</comment>
<evidence type="ECO:0000256" key="1">
    <source>
        <dbReference type="ARBA" id="ARBA00004651"/>
    </source>
</evidence>
<evidence type="ECO:0000313" key="14">
    <source>
        <dbReference type="EMBL" id="AOV16236.1"/>
    </source>
</evidence>
<reference evidence="14 15" key="1">
    <citation type="submission" date="2016-09" db="EMBL/GenBank/DDBJ databases">
        <title>Acidihalobacter prosperus V6 (DSM14174).</title>
        <authorList>
            <person name="Khaleque H.N."/>
            <person name="Ramsay J.P."/>
            <person name="Murphy R.J.T."/>
            <person name="Kaksonen A.H."/>
            <person name="Boxall N.J."/>
            <person name="Watkin E.L.J."/>
        </authorList>
    </citation>
    <scope>NUCLEOTIDE SEQUENCE [LARGE SCALE GENOMIC DNA]</scope>
    <source>
        <strain evidence="14 15">V6</strain>
    </source>
</reference>
<dbReference type="KEGG" id="aaeo:BJI67_03355"/>
<evidence type="ECO:0000256" key="2">
    <source>
        <dbReference type="ARBA" id="ARBA00022475"/>
    </source>
</evidence>
<feature type="transmembrane region" description="Helical" evidence="12">
    <location>
        <begin position="194"/>
        <end position="213"/>
    </location>
</feature>
<keyword evidence="9 11" id="KW-0482">Metalloprotease</keyword>
<keyword evidence="7 11" id="KW-0862">Zinc</keyword>
<dbReference type="GO" id="GO:0004222">
    <property type="term" value="F:metalloendopeptidase activity"/>
    <property type="evidence" value="ECO:0007669"/>
    <property type="project" value="InterPro"/>
</dbReference>
<proteinExistence type="inferred from homology"/>
<dbReference type="Proteomes" id="UP000095342">
    <property type="component" value="Chromosome"/>
</dbReference>
<evidence type="ECO:0000259" key="13">
    <source>
        <dbReference type="Pfam" id="PF01435"/>
    </source>
</evidence>
<evidence type="ECO:0000256" key="4">
    <source>
        <dbReference type="ARBA" id="ARBA00022692"/>
    </source>
</evidence>
<dbReference type="InterPro" id="IPR050083">
    <property type="entry name" value="HtpX_protease"/>
</dbReference>
<dbReference type="PANTHER" id="PTHR43221">
    <property type="entry name" value="PROTEASE HTPX"/>
    <property type="match status" value="1"/>
</dbReference>
<dbReference type="GO" id="GO:0046872">
    <property type="term" value="F:metal ion binding"/>
    <property type="evidence" value="ECO:0007669"/>
    <property type="project" value="UniProtKB-KW"/>
</dbReference>
<evidence type="ECO:0000256" key="11">
    <source>
        <dbReference type="RuleBase" id="RU003983"/>
    </source>
</evidence>
<sequence length="319" mass="34216">MTPSALPPAARRHAWRNALQSMLLLAFIAVFLTLLGWMLWGPAGLGLLIGLLVLPFVSGMSSAQAMARFGAVPIPPERAPELWSMLDELSARAGLPRRPVLYYLPSPAANAFTVGGRGAAAVALTDGLLRRLAPRELAGVLAHEIGHIHSGDLRVMAIADLMSRAIALCAQIGVLLALFSLPLMLFGHVALNPLALGLLIFAPYPAALAQLALSRTREYDADRFAVGLTGDPEGLASALAKLDEGRQGWLARILLPGYRREPALLRSHPSSARRIARLAEYRPVPARSTPWRHGEAGFAVGAGHGRGAVSPRRWGTFRW</sequence>
<dbReference type="InterPro" id="IPR001915">
    <property type="entry name" value="Peptidase_M48"/>
</dbReference>
<evidence type="ECO:0000256" key="3">
    <source>
        <dbReference type="ARBA" id="ARBA00022670"/>
    </source>
</evidence>
<keyword evidence="5" id="KW-0479">Metal-binding</keyword>
<comment type="cofactor">
    <cofactor evidence="11">
        <name>Zn(2+)</name>
        <dbReference type="ChEBI" id="CHEBI:29105"/>
    </cofactor>
    <text evidence="11">Binds 1 zinc ion per subunit.</text>
</comment>
<dbReference type="EMBL" id="CP017448">
    <property type="protein sequence ID" value="AOV16236.1"/>
    <property type="molecule type" value="Genomic_DNA"/>
</dbReference>
<keyword evidence="8 12" id="KW-1133">Transmembrane helix</keyword>
<evidence type="ECO:0000313" key="15">
    <source>
        <dbReference type="Proteomes" id="UP000095342"/>
    </source>
</evidence>
<dbReference type="Pfam" id="PF01435">
    <property type="entry name" value="Peptidase_M48"/>
    <property type="match status" value="1"/>
</dbReference>
<dbReference type="PANTHER" id="PTHR43221:SF1">
    <property type="entry name" value="PROTEASE HTPX"/>
    <property type="match status" value="1"/>
</dbReference>
<keyword evidence="15" id="KW-1185">Reference proteome</keyword>
<keyword evidence="4 12" id="KW-0812">Transmembrane</keyword>